<keyword evidence="3" id="KW-1185">Reference proteome</keyword>
<evidence type="ECO:0000313" key="3">
    <source>
        <dbReference type="Proteomes" id="UP000479190"/>
    </source>
</evidence>
<name>A0A6H5HVV0_9HYME</name>
<feature type="compositionally biased region" description="Polar residues" evidence="1">
    <location>
        <begin position="38"/>
        <end position="71"/>
    </location>
</feature>
<evidence type="ECO:0000313" key="2">
    <source>
        <dbReference type="EMBL" id="CAB0028658.1"/>
    </source>
</evidence>
<dbReference type="Proteomes" id="UP000479190">
    <property type="component" value="Unassembled WGS sequence"/>
</dbReference>
<dbReference type="AlphaFoldDB" id="A0A6H5HVV0"/>
<sequence>MTLSCRIIVYLFIKTCLNSRDPAKFLLESYRTPVIMDASTSDAQNSKETVSSNNSMINQNFKTESSTTIDNASKLEKKTAPKKKRSRKSDDEKNTKTKKPRIKEDKDKIFLHII</sequence>
<proteinExistence type="predicted"/>
<feature type="region of interest" description="Disordered" evidence="1">
    <location>
        <begin position="37"/>
        <end position="114"/>
    </location>
</feature>
<feature type="compositionally biased region" description="Basic and acidic residues" evidence="1">
    <location>
        <begin position="102"/>
        <end position="114"/>
    </location>
</feature>
<dbReference type="EMBL" id="CADCXV010000169">
    <property type="protein sequence ID" value="CAB0028658.1"/>
    <property type="molecule type" value="Genomic_DNA"/>
</dbReference>
<reference evidence="2 3" key="1">
    <citation type="submission" date="2020-02" db="EMBL/GenBank/DDBJ databases">
        <authorList>
            <person name="Ferguson B K."/>
        </authorList>
    </citation>
    <scope>NUCLEOTIDE SEQUENCE [LARGE SCALE GENOMIC DNA]</scope>
</reference>
<evidence type="ECO:0000256" key="1">
    <source>
        <dbReference type="SAM" id="MobiDB-lite"/>
    </source>
</evidence>
<protein>
    <submittedName>
        <fullName evidence="2">Uncharacterized protein</fullName>
    </submittedName>
</protein>
<gene>
    <name evidence="2" type="ORF">TBRA_LOCUS803</name>
</gene>
<organism evidence="2 3">
    <name type="scientific">Trichogramma brassicae</name>
    <dbReference type="NCBI Taxonomy" id="86971"/>
    <lineage>
        <taxon>Eukaryota</taxon>
        <taxon>Metazoa</taxon>
        <taxon>Ecdysozoa</taxon>
        <taxon>Arthropoda</taxon>
        <taxon>Hexapoda</taxon>
        <taxon>Insecta</taxon>
        <taxon>Pterygota</taxon>
        <taxon>Neoptera</taxon>
        <taxon>Endopterygota</taxon>
        <taxon>Hymenoptera</taxon>
        <taxon>Apocrita</taxon>
        <taxon>Proctotrupomorpha</taxon>
        <taxon>Chalcidoidea</taxon>
        <taxon>Trichogrammatidae</taxon>
        <taxon>Trichogramma</taxon>
    </lineage>
</organism>
<accession>A0A6H5HVV0</accession>